<gene>
    <name evidence="2" type="ORF">Rhe02_79160</name>
</gene>
<comment type="caution">
    <text evidence="2">The sequence shown here is derived from an EMBL/GenBank/DDBJ whole genome shotgun (WGS) entry which is preliminary data.</text>
</comment>
<sequence length="301" mass="32073">MIQQRSLAYTDPDLQVDEPAGPTVGVGDIRLFTMVLGAVTGAAIAATSHPAKGDEQQKWLIFALVATLLGVAAGEAFGFGLSRWAEVKQYHVIKRWRVWLSVLLVLLVAAGLVASTPYIFQDSENLTQNGIALSALAIIGGLPIALTLAAIKQVVADPLPGNAGQQLDALLRLRRMAARMLSQLGLLVLLVMGVNAAALDWGLEKQNPNVVIFSGVVASFVVGMMYVPSASTLRKRGAIYVERYFPLANVITGQLITAADDRLKLEKMLGLDQTTFGELRAGFVVLTPVLVGLIASLVPSF</sequence>
<name>A0A8J3VJX4_9ACTN</name>
<feature type="transmembrane region" description="Helical" evidence="1">
    <location>
        <begin position="180"/>
        <end position="198"/>
    </location>
</feature>
<dbReference type="AlphaFoldDB" id="A0A8J3VJX4"/>
<organism evidence="2 3">
    <name type="scientific">Rhizocola hellebori</name>
    <dbReference type="NCBI Taxonomy" id="1392758"/>
    <lineage>
        <taxon>Bacteria</taxon>
        <taxon>Bacillati</taxon>
        <taxon>Actinomycetota</taxon>
        <taxon>Actinomycetes</taxon>
        <taxon>Micromonosporales</taxon>
        <taxon>Micromonosporaceae</taxon>
        <taxon>Rhizocola</taxon>
    </lineage>
</organism>
<dbReference type="Proteomes" id="UP000612899">
    <property type="component" value="Unassembled WGS sequence"/>
</dbReference>
<feature type="transmembrane region" description="Helical" evidence="1">
    <location>
        <begin position="29"/>
        <end position="47"/>
    </location>
</feature>
<accession>A0A8J3VJX4</accession>
<evidence type="ECO:0000313" key="3">
    <source>
        <dbReference type="Proteomes" id="UP000612899"/>
    </source>
</evidence>
<feature type="transmembrane region" description="Helical" evidence="1">
    <location>
        <begin position="131"/>
        <end position="151"/>
    </location>
</feature>
<keyword evidence="1" id="KW-1133">Transmembrane helix</keyword>
<feature type="transmembrane region" description="Helical" evidence="1">
    <location>
        <begin position="98"/>
        <end position="119"/>
    </location>
</feature>
<dbReference type="EMBL" id="BONY01000078">
    <property type="protein sequence ID" value="GIH09849.1"/>
    <property type="molecule type" value="Genomic_DNA"/>
</dbReference>
<dbReference type="RefSeq" id="WP_203913578.1">
    <property type="nucleotide sequence ID" value="NZ_BONY01000078.1"/>
</dbReference>
<evidence type="ECO:0000256" key="1">
    <source>
        <dbReference type="SAM" id="Phobius"/>
    </source>
</evidence>
<protein>
    <submittedName>
        <fullName evidence="2">Uncharacterized protein</fullName>
    </submittedName>
</protein>
<feature type="transmembrane region" description="Helical" evidence="1">
    <location>
        <begin position="279"/>
        <end position="298"/>
    </location>
</feature>
<keyword evidence="3" id="KW-1185">Reference proteome</keyword>
<reference evidence="2" key="1">
    <citation type="submission" date="2021-01" db="EMBL/GenBank/DDBJ databases">
        <title>Whole genome shotgun sequence of Rhizocola hellebori NBRC 109834.</title>
        <authorList>
            <person name="Komaki H."/>
            <person name="Tamura T."/>
        </authorList>
    </citation>
    <scope>NUCLEOTIDE SEQUENCE</scope>
    <source>
        <strain evidence="2">NBRC 109834</strain>
    </source>
</reference>
<feature type="transmembrane region" description="Helical" evidence="1">
    <location>
        <begin position="210"/>
        <end position="228"/>
    </location>
</feature>
<keyword evidence="1" id="KW-0472">Membrane</keyword>
<feature type="transmembrane region" description="Helical" evidence="1">
    <location>
        <begin position="59"/>
        <end position="77"/>
    </location>
</feature>
<evidence type="ECO:0000313" key="2">
    <source>
        <dbReference type="EMBL" id="GIH09849.1"/>
    </source>
</evidence>
<keyword evidence="1" id="KW-0812">Transmembrane</keyword>
<proteinExistence type="predicted"/>